<comment type="similarity">
    <text evidence="3">In the C-terminal section; belongs to the PPC synthetase family.</text>
</comment>
<comment type="pathway">
    <text evidence="3">Cofactor biosynthesis; coenzyme A biosynthesis; CoA from (R)-pantothenate: step 2/5.</text>
</comment>
<dbReference type="GO" id="GO:0015937">
    <property type="term" value="P:coenzyme A biosynthetic process"/>
    <property type="evidence" value="ECO:0007669"/>
    <property type="project" value="UniProtKB-UniRule"/>
</dbReference>
<name>A0A1I7MKA6_9MICC</name>
<evidence type="ECO:0000313" key="8">
    <source>
        <dbReference type="Proteomes" id="UP000198881"/>
    </source>
</evidence>
<feature type="compositionally biased region" description="Polar residues" evidence="4">
    <location>
        <begin position="177"/>
        <end position="194"/>
    </location>
</feature>
<evidence type="ECO:0000313" key="7">
    <source>
        <dbReference type="EMBL" id="SFV22353.1"/>
    </source>
</evidence>
<dbReference type="GO" id="GO:0004633">
    <property type="term" value="F:phosphopantothenoylcysteine decarboxylase activity"/>
    <property type="evidence" value="ECO:0007669"/>
    <property type="project" value="UniProtKB-UniRule"/>
</dbReference>
<gene>
    <name evidence="3" type="primary">coaBC</name>
    <name evidence="7" type="ORF">SAMN04487966_10463</name>
</gene>
<evidence type="ECO:0000256" key="4">
    <source>
        <dbReference type="SAM" id="MobiDB-lite"/>
    </source>
</evidence>
<dbReference type="AlphaFoldDB" id="A0A1I7MKA6"/>
<feature type="region of interest" description="Disordered" evidence="4">
    <location>
        <begin position="141"/>
        <end position="218"/>
    </location>
</feature>
<dbReference type="SUPFAM" id="SSF102645">
    <property type="entry name" value="CoaB-like"/>
    <property type="match status" value="1"/>
</dbReference>
<dbReference type="GO" id="GO:0004632">
    <property type="term" value="F:phosphopantothenate--cysteine ligase activity"/>
    <property type="evidence" value="ECO:0007669"/>
    <property type="project" value="UniProtKB-UniRule"/>
</dbReference>
<dbReference type="Proteomes" id="UP000198881">
    <property type="component" value="Unassembled WGS sequence"/>
</dbReference>
<dbReference type="InterPro" id="IPR003382">
    <property type="entry name" value="Flavoprotein"/>
</dbReference>
<dbReference type="GO" id="GO:0046872">
    <property type="term" value="F:metal ion binding"/>
    <property type="evidence" value="ECO:0007669"/>
    <property type="project" value="UniProtKB-KW"/>
</dbReference>
<feature type="binding site" evidence="3">
    <location>
        <position position="362"/>
    </location>
    <ligand>
        <name>CTP</name>
        <dbReference type="ChEBI" id="CHEBI:37563"/>
    </ligand>
</feature>
<dbReference type="PANTHER" id="PTHR14359:SF6">
    <property type="entry name" value="PHOSPHOPANTOTHENOYLCYSTEINE DECARBOXYLASE"/>
    <property type="match status" value="1"/>
</dbReference>
<dbReference type="EC" id="4.1.1.36" evidence="3"/>
<reference evidence="7 8" key="1">
    <citation type="submission" date="2016-10" db="EMBL/GenBank/DDBJ databases">
        <authorList>
            <person name="de Groot N.N."/>
        </authorList>
    </citation>
    <scope>NUCLEOTIDE SEQUENCE [LARGE SCALE GENOMIC DNA]</scope>
    <source>
        <strain evidence="7 8">CGMCC 1.7054</strain>
    </source>
</reference>
<dbReference type="InterPro" id="IPR005252">
    <property type="entry name" value="CoaBC"/>
</dbReference>
<protein>
    <recommendedName>
        <fullName evidence="3">Coenzyme A biosynthesis bifunctional protein CoaBC</fullName>
    </recommendedName>
    <alternativeName>
        <fullName evidence="3">DNA/pantothenate metabolism flavoprotein</fullName>
    </alternativeName>
    <alternativeName>
        <fullName evidence="3">Phosphopantothenoylcysteine synthetase/decarboxylase</fullName>
        <shortName evidence="3">PPCS-PPCDC</shortName>
    </alternativeName>
    <domain>
        <recommendedName>
            <fullName evidence="3">Phosphopantothenoylcysteine decarboxylase</fullName>
            <shortName evidence="3">PPC decarboxylase</shortName>
            <shortName evidence="3">PPC-DC</shortName>
            <ecNumber evidence="3">4.1.1.36</ecNumber>
        </recommendedName>
        <alternativeName>
            <fullName evidence="3">CoaC</fullName>
        </alternativeName>
    </domain>
    <domain>
        <recommendedName>
            <fullName evidence="3">Phosphopantothenate--cysteine ligase</fullName>
            <ecNumber evidence="3">6.3.2.5</ecNumber>
        </recommendedName>
        <alternativeName>
            <fullName evidence="3">CoaB</fullName>
        </alternativeName>
        <alternativeName>
            <fullName evidence="3">Phosphopantothenoylcysteine synthetase</fullName>
            <shortName evidence="3">PPC synthetase</shortName>
            <shortName evidence="3">PPC-S</shortName>
        </alternativeName>
    </domain>
</protein>
<dbReference type="OrthoDB" id="9802554at2"/>
<dbReference type="Gene3D" id="3.40.50.10300">
    <property type="entry name" value="CoaB-like"/>
    <property type="match status" value="1"/>
</dbReference>
<dbReference type="InterPro" id="IPR007085">
    <property type="entry name" value="DNA/pantothenate-metab_flavo_C"/>
</dbReference>
<evidence type="ECO:0000256" key="3">
    <source>
        <dbReference type="HAMAP-Rule" id="MF_02225"/>
    </source>
</evidence>
<organism evidence="7 8">
    <name type="scientific">Micrococcus terreus</name>
    <dbReference type="NCBI Taxonomy" id="574650"/>
    <lineage>
        <taxon>Bacteria</taxon>
        <taxon>Bacillati</taxon>
        <taxon>Actinomycetota</taxon>
        <taxon>Actinomycetes</taxon>
        <taxon>Micrococcales</taxon>
        <taxon>Micrococcaceae</taxon>
        <taxon>Micrococcus</taxon>
    </lineage>
</organism>
<dbReference type="PANTHER" id="PTHR14359">
    <property type="entry name" value="HOMO-OLIGOMERIC FLAVIN CONTAINING CYS DECARBOXYLASE FAMILY"/>
    <property type="match status" value="1"/>
</dbReference>
<dbReference type="SUPFAM" id="SSF52507">
    <property type="entry name" value="Homo-oligomeric flavin-containing Cys decarboxylases, HFCD"/>
    <property type="match status" value="1"/>
</dbReference>
<keyword evidence="3" id="KW-0511">Multifunctional enzyme</keyword>
<feature type="region of interest" description="Phosphopantothenoylcysteine decarboxylase" evidence="3">
    <location>
        <begin position="1"/>
        <end position="222"/>
    </location>
</feature>
<dbReference type="GO" id="GO:0010181">
    <property type="term" value="F:FMN binding"/>
    <property type="evidence" value="ECO:0007669"/>
    <property type="project" value="UniProtKB-UniRule"/>
</dbReference>
<proteinExistence type="inferred from homology"/>
<comment type="cofactor">
    <cofactor evidence="3">
        <name>Mg(2+)</name>
        <dbReference type="ChEBI" id="CHEBI:18420"/>
    </cofactor>
</comment>
<dbReference type="InterPro" id="IPR036551">
    <property type="entry name" value="Flavin_trans-like"/>
</dbReference>
<dbReference type="RefSeq" id="WP_091696219.1">
    <property type="nucleotide sequence ID" value="NZ_FPCG01000004.1"/>
</dbReference>
<feature type="domain" description="DNA/pantothenate metabolism flavoprotein C-terminal" evidence="6">
    <location>
        <begin position="218"/>
        <end position="436"/>
    </location>
</feature>
<feature type="binding site" evidence="3">
    <location>
        <position position="380"/>
    </location>
    <ligand>
        <name>CTP</name>
        <dbReference type="ChEBI" id="CHEBI:37563"/>
    </ligand>
</feature>
<keyword evidence="3" id="KW-0479">Metal-binding</keyword>
<dbReference type="Pfam" id="PF04127">
    <property type="entry name" value="DFP"/>
    <property type="match status" value="1"/>
</dbReference>
<evidence type="ECO:0000256" key="2">
    <source>
        <dbReference type="ARBA" id="ARBA00023239"/>
    </source>
</evidence>
<comment type="catalytic activity">
    <reaction evidence="3">
        <text>N-[(R)-4-phosphopantothenoyl]-L-cysteine + H(+) = (R)-4'-phosphopantetheine + CO2</text>
        <dbReference type="Rhea" id="RHEA:16793"/>
        <dbReference type="ChEBI" id="CHEBI:15378"/>
        <dbReference type="ChEBI" id="CHEBI:16526"/>
        <dbReference type="ChEBI" id="CHEBI:59458"/>
        <dbReference type="ChEBI" id="CHEBI:61723"/>
        <dbReference type="EC" id="4.1.1.36"/>
    </reaction>
</comment>
<accession>A0A1I7MKA6</accession>
<evidence type="ECO:0000259" key="5">
    <source>
        <dbReference type="Pfam" id="PF02441"/>
    </source>
</evidence>
<keyword evidence="3" id="KW-0285">Flavoprotein</keyword>
<dbReference type="EMBL" id="FPCG01000004">
    <property type="protein sequence ID" value="SFV22353.1"/>
    <property type="molecule type" value="Genomic_DNA"/>
</dbReference>
<feature type="region of interest" description="Phosphopantothenate--cysteine ligase" evidence="3">
    <location>
        <begin position="223"/>
        <end position="446"/>
    </location>
</feature>
<dbReference type="EC" id="6.3.2.5" evidence="3"/>
<keyword evidence="3 7" id="KW-0436">Ligase</keyword>
<dbReference type="InterPro" id="IPR035929">
    <property type="entry name" value="CoaB-like_sf"/>
</dbReference>
<keyword evidence="2 3" id="KW-0456">Lyase</keyword>
<dbReference type="STRING" id="574650.SAMN04487966_10463"/>
<feature type="binding site" evidence="3">
    <location>
        <position position="384"/>
    </location>
    <ligand>
        <name>CTP</name>
        <dbReference type="ChEBI" id="CHEBI:37563"/>
    </ligand>
</feature>
<evidence type="ECO:0000256" key="1">
    <source>
        <dbReference type="ARBA" id="ARBA00022793"/>
    </source>
</evidence>
<feature type="binding site" evidence="3">
    <location>
        <begin position="339"/>
        <end position="342"/>
    </location>
    <ligand>
        <name>CTP</name>
        <dbReference type="ChEBI" id="CHEBI:37563"/>
    </ligand>
</feature>
<dbReference type="GO" id="GO:0071513">
    <property type="term" value="C:phosphopantothenoylcysteine decarboxylase complex"/>
    <property type="evidence" value="ECO:0007669"/>
    <property type="project" value="TreeGrafter"/>
</dbReference>
<dbReference type="Pfam" id="PF02441">
    <property type="entry name" value="Flavoprotein"/>
    <property type="match status" value="1"/>
</dbReference>
<dbReference type="UniPathway" id="UPA00241">
    <property type="reaction ID" value="UER00353"/>
</dbReference>
<keyword evidence="3" id="KW-0460">Magnesium</keyword>
<keyword evidence="3" id="KW-0288">FMN</keyword>
<comment type="catalytic activity">
    <reaction evidence="3">
        <text>(R)-4'-phosphopantothenate + L-cysteine + CTP = N-[(R)-4-phosphopantothenoyl]-L-cysteine + CMP + diphosphate + H(+)</text>
        <dbReference type="Rhea" id="RHEA:19397"/>
        <dbReference type="ChEBI" id="CHEBI:10986"/>
        <dbReference type="ChEBI" id="CHEBI:15378"/>
        <dbReference type="ChEBI" id="CHEBI:33019"/>
        <dbReference type="ChEBI" id="CHEBI:35235"/>
        <dbReference type="ChEBI" id="CHEBI:37563"/>
        <dbReference type="ChEBI" id="CHEBI:59458"/>
        <dbReference type="ChEBI" id="CHEBI:60377"/>
        <dbReference type="EC" id="6.3.2.5"/>
    </reaction>
</comment>
<comment type="caution">
    <text evidence="3">Lacks conserved residue(s) required for the propagation of feature annotation.</text>
</comment>
<comment type="similarity">
    <text evidence="3">In the N-terminal section; belongs to the HFCD (homo-oligomeric flavin containing Cys decarboxylase) superfamily.</text>
</comment>
<evidence type="ECO:0000259" key="6">
    <source>
        <dbReference type="Pfam" id="PF04127"/>
    </source>
</evidence>
<feature type="domain" description="Flavoprotein" evidence="5">
    <location>
        <begin position="1"/>
        <end position="168"/>
    </location>
</feature>
<dbReference type="Gene3D" id="3.40.50.1950">
    <property type="entry name" value="Flavin prenyltransferase-like"/>
    <property type="match status" value="1"/>
</dbReference>
<comment type="function">
    <text evidence="3">Catalyzes two sequential steps in the biosynthesis of coenzyme A. In the first step cysteine is conjugated to 4'-phosphopantothenate to form 4-phosphopantothenoylcysteine. In the second step the latter compound is decarboxylated to form 4'-phosphopantotheine.</text>
</comment>
<comment type="pathway">
    <text evidence="3">Cofactor biosynthesis; coenzyme A biosynthesis; CoA from (R)-pantothenate: step 3/5.</text>
</comment>
<keyword evidence="1 3" id="KW-0210">Decarboxylase</keyword>
<feature type="binding site" evidence="3">
    <location>
        <position position="311"/>
    </location>
    <ligand>
        <name>CTP</name>
        <dbReference type="ChEBI" id="CHEBI:37563"/>
    </ligand>
</feature>
<sequence>MRIVLGVTGGIAAYKSALLLRLMKEAGHHVDVVPTPAALNFVGKATWEALSGRPVHTDTFEAVDQVNHVRLGREAELVVVAPATADSLARAATGLASDLLGNVLLTATCPVLMAPAMHTEMWLHPATQAHVATLRERGVHVMDPDSGRLTGRDSGPGRLPEMDRIWSEAQRWAATAPRSSRQSAQTASEDSPQSAARHESWASVLSSPSPSKTAAGPLTGRTVVVTAGGTREALDPVRYLGNRSSGKMGVALAEAALAAGASVRFIGAAMDVPAPSGAEVTRVESTGELREAVFAHCAGADGLIMAAAVADFRPAEYTDAKIKKTEDGASPVITLERTPDILAETVCRRTEGADVPPVIVGFAAETGDDSGSVLEYGAAKLQRKGCEALVVNQVGRDQVFGQDTTEVTVLFADGREPVQAAGSKAEAASVVVEQLAGLMGREVQPG</sequence>
<dbReference type="HAMAP" id="MF_02225">
    <property type="entry name" value="CoaBC"/>
    <property type="match status" value="1"/>
</dbReference>
<keyword evidence="8" id="KW-1185">Reference proteome</keyword>
<dbReference type="GO" id="GO:0015941">
    <property type="term" value="P:pantothenate catabolic process"/>
    <property type="evidence" value="ECO:0007669"/>
    <property type="project" value="InterPro"/>
</dbReference>
<feature type="binding site" evidence="3">
    <location>
        <position position="321"/>
    </location>
    <ligand>
        <name>CTP</name>
        <dbReference type="ChEBI" id="CHEBI:37563"/>
    </ligand>
</feature>
<comment type="cofactor">
    <cofactor evidence="3">
        <name>FMN</name>
        <dbReference type="ChEBI" id="CHEBI:58210"/>
    </cofactor>
    <text evidence="3">Binds 1 FMN per subunit.</text>
</comment>